<evidence type="ECO:0000313" key="6">
    <source>
        <dbReference type="Proteomes" id="UP000322899"/>
    </source>
</evidence>
<sequence length="280" mass="30351">MMTPARRKRDLAKSDAEQRRIDEEKYVGFSVACNNDEANACHSLGEWYAVLRANFSKAAELYRPNCLERGYANSCFNLGLLFGAGKGVQKDRTAALELFERGCELGNGDACDLAGRSLLEAAARAESADSPAEGASKPDATRGGGIVKTGSAGSAALKAGDAAAMRAHADKLLQRGCVDLENATACKFLGEVLLVGRFGHPMDKPRAAELLETACDRFEMTACRNLMLMHVRGDGVPKDFAKAEEFRQRSVAAVEQESGVRMPEYLQERFRKNHGPEARS</sequence>
<evidence type="ECO:0008006" key="8">
    <source>
        <dbReference type="Google" id="ProtNLM"/>
    </source>
</evidence>
<evidence type="ECO:0000313" key="4">
    <source>
        <dbReference type="EMBL" id="KAA0145800.1"/>
    </source>
</evidence>
<protein>
    <recommendedName>
        <fullName evidence="8">Beta-lactamase</fullName>
    </recommendedName>
</protein>
<keyword evidence="2" id="KW-0677">Repeat</keyword>
<dbReference type="Proteomes" id="UP000325113">
    <property type="component" value="Unassembled WGS sequence"/>
</dbReference>
<dbReference type="Pfam" id="PF08238">
    <property type="entry name" value="Sel1"/>
    <property type="match status" value="4"/>
</dbReference>
<dbReference type="InterPro" id="IPR006597">
    <property type="entry name" value="Sel1-like"/>
</dbReference>
<evidence type="ECO:0000256" key="1">
    <source>
        <dbReference type="ARBA" id="ARBA00008486"/>
    </source>
</evidence>
<evidence type="ECO:0000256" key="3">
    <source>
        <dbReference type="SAM" id="MobiDB-lite"/>
    </source>
</evidence>
<dbReference type="Proteomes" id="UP000322899">
    <property type="component" value="Unassembled WGS sequence"/>
</dbReference>
<dbReference type="InterPro" id="IPR040239">
    <property type="entry name" value="HcpB-like"/>
</dbReference>
<dbReference type="AlphaFoldDB" id="A0A5A8C143"/>
<evidence type="ECO:0000256" key="2">
    <source>
        <dbReference type="ARBA" id="ARBA00022737"/>
    </source>
</evidence>
<dbReference type="PANTHER" id="PTHR13891">
    <property type="entry name" value="CYTOCHROME C OXIDASE ASSEMBLY FACTOR 7"/>
    <property type="match status" value="1"/>
</dbReference>
<reference evidence="6 7" key="1">
    <citation type="submission" date="2019-07" db="EMBL/GenBank/DDBJ databases">
        <title>Genomes of Cafeteria roenbergensis.</title>
        <authorList>
            <person name="Fischer M.G."/>
            <person name="Hackl T."/>
            <person name="Roman M."/>
        </authorList>
    </citation>
    <scope>NUCLEOTIDE SEQUENCE [LARGE SCALE GENOMIC DNA]</scope>
    <source>
        <strain evidence="4 7">Cflag</strain>
        <strain evidence="5 6">E4-10P</strain>
    </source>
</reference>
<gene>
    <name evidence="5" type="ORF">FNF27_03288</name>
    <name evidence="4" type="ORF">FNF31_07955</name>
</gene>
<organism evidence="4 7">
    <name type="scientific">Cafeteria roenbergensis</name>
    <name type="common">Marine flagellate</name>
    <dbReference type="NCBI Taxonomy" id="33653"/>
    <lineage>
        <taxon>Eukaryota</taxon>
        <taxon>Sar</taxon>
        <taxon>Stramenopiles</taxon>
        <taxon>Bigyra</taxon>
        <taxon>Opalozoa</taxon>
        <taxon>Bicosoecida</taxon>
        <taxon>Cafeteriaceae</taxon>
        <taxon>Cafeteria</taxon>
    </lineage>
</organism>
<name>A0A5A8C143_CAFRO</name>
<comment type="similarity">
    <text evidence="1">Belongs to the hcp beta-lactamase family.</text>
</comment>
<proteinExistence type="inferred from homology"/>
<dbReference type="InterPro" id="IPR011990">
    <property type="entry name" value="TPR-like_helical_dom_sf"/>
</dbReference>
<comment type="caution">
    <text evidence="4">The sequence shown here is derived from an EMBL/GenBank/DDBJ whole genome shotgun (WGS) entry which is preliminary data.</text>
</comment>
<feature type="region of interest" description="Disordered" evidence="3">
    <location>
        <begin position="125"/>
        <end position="146"/>
    </location>
</feature>
<dbReference type="PANTHER" id="PTHR13891:SF1">
    <property type="entry name" value="CYTOCHROME C OXIDASE ASSEMBLY FACTOR 7"/>
    <property type="match status" value="1"/>
</dbReference>
<evidence type="ECO:0000313" key="7">
    <source>
        <dbReference type="Proteomes" id="UP000325113"/>
    </source>
</evidence>
<dbReference type="OrthoDB" id="272077at2759"/>
<dbReference type="SMART" id="SM00671">
    <property type="entry name" value="SEL1"/>
    <property type="match status" value="4"/>
</dbReference>
<dbReference type="Gene3D" id="1.25.40.10">
    <property type="entry name" value="Tetratricopeptide repeat domain"/>
    <property type="match status" value="2"/>
</dbReference>
<dbReference type="EMBL" id="VLTO01000015">
    <property type="protein sequence ID" value="KAA0175280.1"/>
    <property type="molecule type" value="Genomic_DNA"/>
</dbReference>
<dbReference type="SUPFAM" id="SSF81901">
    <property type="entry name" value="HCP-like"/>
    <property type="match status" value="2"/>
</dbReference>
<dbReference type="EMBL" id="VLTM01000227">
    <property type="protein sequence ID" value="KAA0145800.1"/>
    <property type="molecule type" value="Genomic_DNA"/>
</dbReference>
<evidence type="ECO:0000313" key="5">
    <source>
        <dbReference type="EMBL" id="KAA0175280.1"/>
    </source>
</evidence>
<accession>A0A5A8C143</accession>